<dbReference type="GO" id="GO:0050136">
    <property type="term" value="F:NADH dehydrogenase (quinone) (non-electrogenic) activity"/>
    <property type="evidence" value="ECO:0007669"/>
    <property type="project" value="UniProtKB-UniRule"/>
</dbReference>
<feature type="transmembrane region" description="Helical" evidence="5">
    <location>
        <begin position="157"/>
        <end position="178"/>
    </location>
</feature>
<dbReference type="STRING" id="1798228.SAMN05216574_10685"/>
<evidence type="ECO:0000256" key="2">
    <source>
        <dbReference type="ARBA" id="ARBA00022692"/>
    </source>
</evidence>
<dbReference type="OrthoDB" id="9811718at2"/>
<sequence>MHKEPLALLPEICLLAGAVATLLAGSFLPRERQWVARLVATAALVAAGVTAALALADPVRTVYGGTFAVDTATGAVRLVVAASTLLVIGLGVDELAGTRRESETYALLLLGALGASVMGSTTDLLVLAIAFLLGSIPLYGLVGMLRSPGAAEAALKTYLLGAFFGIVLLLGATVLYGLGGATAYTALAGGLGGVPVSALAVGLLGVLGGLMFKAGGVPGHFWVPDATQAAGTPAAAFLTTVPKIGALVAAYRLLTVLPPTADWTLLVAVLAAATMTLGNLAAFAQSDVRRLLGWSTVSQVGYLLMPVAVAGRGDEALPALLFYLAGYAVSNLAAFAVVAAVPGRRSLEDQRGLAAGSPWLAGALVISLLSLVGTPPTAVFVGKLSVFTAAWDGGLAWLVVVAAANTVASLFYYLRWIAPAFGRPEEGTGQGRPRRYAAVAAVLAAACVLGLGLAAGTVLPLLDGPLAG</sequence>
<feature type="transmembrane region" description="Helical" evidence="5">
    <location>
        <begin position="321"/>
        <end position="341"/>
    </location>
</feature>
<evidence type="ECO:0000256" key="1">
    <source>
        <dbReference type="ARBA" id="ARBA00004127"/>
    </source>
</evidence>
<feature type="transmembrane region" description="Helical" evidence="5">
    <location>
        <begin position="436"/>
        <end position="462"/>
    </location>
</feature>
<dbReference type="RefSeq" id="WP_092196680.1">
    <property type="nucleotide sequence ID" value="NZ_FOND01000006.1"/>
</dbReference>
<keyword evidence="2 5" id="KW-0812">Transmembrane</keyword>
<feature type="transmembrane region" description="Helical" evidence="5">
    <location>
        <begin position="35"/>
        <end position="55"/>
    </location>
</feature>
<keyword evidence="3 5" id="KW-1133">Transmembrane helix</keyword>
<reference evidence="9" key="1">
    <citation type="submission" date="2016-10" db="EMBL/GenBank/DDBJ databases">
        <authorList>
            <person name="Varghese N."/>
            <person name="Submissions S."/>
        </authorList>
    </citation>
    <scope>NUCLEOTIDE SEQUENCE [LARGE SCALE GENOMIC DNA]</scope>
    <source>
        <strain evidence="9">DSM 46838</strain>
    </source>
</reference>
<feature type="transmembrane region" description="Helical" evidence="5">
    <location>
        <begin position="394"/>
        <end position="415"/>
    </location>
</feature>
<feature type="transmembrane region" description="Helical" evidence="5">
    <location>
        <begin position="75"/>
        <end position="92"/>
    </location>
</feature>
<comment type="similarity">
    <text evidence="5">Belongs to the complex I subunit 2 family.</text>
</comment>
<feature type="transmembrane region" description="Helical" evidence="5">
    <location>
        <begin position="6"/>
        <end position="28"/>
    </location>
</feature>
<evidence type="ECO:0000256" key="6">
    <source>
        <dbReference type="RuleBase" id="RU000320"/>
    </source>
</evidence>
<keyword evidence="5" id="KW-0520">NAD</keyword>
<keyword evidence="9" id="KW-1185">Reference proteome</keyword>
<keyword evidence="5" id="KW-0874">Quinone</keyword>
<keyword evidence="5" id="KW-1278">Translocase</keyword>
<dbReference type="Proteomes" id="UP000198589">
    <property type="component" value="Unassembled WGS sequence"/>
</dbReference>
<dbReference type="GO" id="GO:0048038">
    <property type="term" value="F:quinone binding"/>
    <property type="evidence" value="ECO:0007669"/>
    <property type="project" value="UniProtKB-KW"/>
</dbReference>
<dbReference type="GO" id="GO:0012505">
    <property type="term" value="C:endomembrane system"/>
    <property type="evidence" value="ECO:0007669"/>
    <property type="project" value="UniProtKB-SubCell"/>
</dbReference>
<feature type="transmembrane region" description="Helical" evidence="5">
    <location>
        <begin position="263"/>
        <end position="284"/>
    </location>
</feature>
<feature type="transmembrane region" description="Helical" evidence="5">
    <location>
        <begin position="184"/>
        <end position="212"/>
    </location>
</feature>
<feature type="transmembrane region" description="Helical" evidence="5">
    <location>
        <begin position="353"/>
        <end position="374"/>
    </location>
</feature>
<feature type="transmembrane region" description="Helical" evidence="5">
    <location>
        <begin position="126"/>
        <end position="145"/>
    </location>
</feature>
<organism evidence="8 9">
    <name type="scientific">Blastococcus tunisiensis</name>
    <dbReference type="NCBI Taxonomy" id="1798228"/>
    <lineage>
        <taxon>Bacteria</taxon>
        <taxon>Bacillati</taxon>
        <taxon>Actinomycetota</taxon>
        <taxon>Actinomycetes</taxon>
        <taxon>Geodermatophilales</taxon>
        <taxon>Geodermatophilaceae</taxon>
        <taxon>Blastococcus</taxon>
    </lineage>
</organism>
<comment type="subcellular location">
    <subcellularLocation>
        <location evidence="5">Cell membrane</location>
        <topology evidence="5">Multi-pass membrane protein</topology>
    </subcellularLocation>
    <subcellularLocation>
        <location evidence="1">Endomembrane system</location>
        <topology evidence="1">Multi-pass membrane protein</topology>
    </subcellularLocation>
    <subcellularLocation>
        <location evidence="6">Membrane</location>
        <topology evidence="6">Multi-pass membrane protein</topology>
    </subcellularLocation>
</comment>
<accession>A0A1I2DQM5</accession>
<dbReference type="Pfam" id="PF00361">
    <property type="entry name" value="Proton_antipo_M"/>
    <property type="match status" value="1"/>
</dbReference>
<evidence type="ECO:0000313" key="9">
    <source>
        <dbReference type="Proteomes" id="UP000198589"/>
    </source>
</evidence>
<comment type="subunit">
    <text evidence="5">NDH-1 is composed of 14 different subunits. Subunits NuoA, H, J, K, L, M, N constitute the membrane sector of the complex.</text>
</comment>
<dbReference type="EC" id="7.1.1.-" evidence="5"/>
<dbReference type="PANTHER" id="PTHR22773">
    <property type="entry name" value="NADH DEHYDROGENASE"/>
    <property type="match status" value="1"/>
</dbReference>
<gene>
    <name evidence="5" type="primary">nuoN</name>
    <name evidence="8" type="ORF">SAMN05216574_10685</name>
</gene>
<dbReference type="AlphaFoldDB" id="A0A1I2DQM5"/>
<dbReference type="GO" id="GO:0005886">
    <property type="term" value="C:plasma membrane"/>
    <property type="evidence" value="ECO:0007669"/>
    <property type="project" value="UniProtKB-SubCell"/>
</dbReference>
<dbReference type="GO" id="GO:0008137">
    <property type="term" value="F:NADH dehydrogenase (ubiquinone) activity"/>
    <property type="evidence" value="ECO:0007669"/>
    <property type="project" value="InterPro"/>
</dbReference>
<proteinExistence type="inferred from homology"/>
<evidence type="ECO:0000256" key="3">
    <source>
        <dbReference type="ARBA" id="ARBA00022989"/>
    </source>
</evidence>
<keyword evidence="5" id="KW-1003">Cell membrane</keyword>
<name>A0A1I2DQM5_9ACTN</name>
<dbReference type="GO" id="GO:0042773">
    <property type="term" value="P:ATP synthesis coupled electron transport"/>
    <property type="evidence" value="ECO:0007669"/>
    <property type="project" value="InterPro"/>
</dbReference>
<dbReference type="InterPro" id="IPR010096">
    <property type="entry name" value="NADH-Q_OxRdtase_suN/2"/>
</dbReference>
<evidence type="ECO:0000256" key="5">
    <source>
        <dbReference type="HAMAP-Rule" id="MF_00445"/>
    </source>
</evidence>
<comment type="catalytic activity">
    <reaction evidence="5">
        <text>a quinone + NADH + 5 H(+)(in) = a quinol + NAD(+) + 4 H(+)(out)</text>
        <dbReference type="Rhea" id="RHEA:57888"/>
        <dbReference type="ChEBI" id="CHEBI:15378"/>
        <dbReference type="ChEBI" id="CHEBI:24646"/>
        <dbReference type="ChEBI" id="CHEBI:57540"/>
        <dbReference type="ChEBI" id="CHEBI:57945"/>
        <dbReference type="ChEBI" id="CHEBI:132124"/>
    </reaction>
</comment>
<dbReference type="InterPro" id="IPR001750">
    <property type="entry name" value="ND/Mrp_TM"/>
</dbReference>
<evidence type="ECO:0000256" key="4">
    <source>
        <dbReference type="ARBA" id="ARBA00023136"/>
    </source>
</evidence>
<feature type="domain" description="NADH:quinone oxidoreductase/Mrp antiporter transmembrane" evidence="7">
    <location>
        <begin position="122"/>
        <end position="404"/>
    </location>
</feature>
<evidence type="ECO:0000313" key="8">
    <source>
        <dbReference type="EMBL" id="SFE82825.1"/>
    </source>
</evidence>
<comment type="function">
    <text evidence="5">NDH-1 shuttles electrons from NADH, via FMN and iron-sulfur (Fe-S) centers, to quinones in the respiratory chain. The immediate electron acceptor for the enzyme in this species is believed to be a menaquinone. Couples the redox reaction to proton translocation (for every two electrons transferred, four hydrogen ions are translocated across the cytoplasmic membrane), and thus conserves the redox energy in a proton gradient.</text>
</comment>
<protein>
    <recommendedName>
        <fullName evidence="5">NADH-quinone oxidoreductase subunit N</fullName>
        <ecNumber evidence="5">7.1.1.-</ecNumber>
    </recommendedName>
    <alternativeName>
        <fullName evidence="5">NADH dehydrogenase I subunit N</fullName>
    </alternativeName>
    <alternativeName>
        <fullName evidence="5">NDH-1 subunit N</fullName>
    </alternativeName>
</protein>
<evidence type="ECO:0000259" key="7">
    <source>
        <dbReference type="Pfam" id="PF00361"/>
    </source>
</evidence>
<dbReference type="HAMAP" id="MF_00445">
    <property type="entry name" value="NDH1_NuoN_1"/>
    <property type="match status" value="1"/>
</dbReference>
<feature type="transmembrane region" description="Helical" evidence="5">
    <location>
        <begin position="233"/>
        <end position="251"/>
    </location>
</feature>
<keyword evidence="4 5" id="KW-0472">Membrane</keyword>
<dbReference type="EMBL" id="FOND01000006">
    <property type="protein sequence ID" value="SFE82825.1"/>
    <property type="molecule type" value="Genomic_DNA"/>
</dbReference>
<keyword evidence="5" id="KW-0813">Transport</keyword>